<proteinExistence type="predicted"/>
<feature type="region of interest" description="Disordered" evidence="1">
    <location>
        <begin position="1"/>
        <end position="260"/>
    </location>
</feature>
<name>A0A543PY86_9MICO</name>
<evidence type="ECO:0000256" key="1">
    <source>
        <dbReference type="SAM" id="MobiDB-lite"/>
    </source>
</evidence>
<sequence>MRWTRGSGIRDTSIHPTAEGGPMTRTSRPEQERDAREPSTPLWRAQTAPGGTRRTHAPGSDRQVVGPQARRRRFAEATMRPPATTTAAAAPSPTAGTSAGSSELSTSLGATAGAGAGRSRSAALLEPAPVTRRLEDEEDRPCSAALLEPAPVTRRLEDEEDGPCSAALLEPAPVTRRLEEEDEEEEDEPCSAALLEPAPSAWALEDEEQDTPVPPPDVPHCTETGEGDGSRICDEEAGPTRVRDSAADAPSAAATRRRGRLLLVLD</sequence>
<accession>A0A543PY86</accession>
<dbReference type="Proteomes" id="UP000320085">
    <property type="component" value="Unassembled WGS sequence"/>
</dbReference>
<dbReference type="AlphaFoldDB" id="A0A543PY86"/>
<organism evidence="2 3">
    <name type="scientific">Humibacillus xanthopallidus</name>
    <dbReference type="NCBI Taxonomy" id="412689"/>
    <lineage>
        <taxon>Bacteria</taxon>
        <taxon>Bacillati</taxon>
        <taxon>Actinomycetota</taxon>
        <taxon>Actinomycetes</taxon>
        <taxon>Micrococcales</taxon>
        <taxon>Intrasporangiaceae</taxon>
        <taxon>Humibacillus</taxon>
    </lineage>
</organism>
<comment type="caution">
    <text evidence="2">The sequence shown here is derived from an EMBL/GenBank/DDBJ whole genome shotgun (WGS) entry which is preliminary data.</text>
</comment>
<protein>
    <submittedName>
        <fullName evidence="2">Uncharacterized protein</fullName>
    </submittedName>
</protein>
<evidence type="ECO:0000313" key="3">
    <source>
        <dbReference type="Proteomes" id="UP000320085"/>
    </source>
</evidence>
<dbReference type="EMBL" id="VFQF01000001">
    <property type="protein sequence ID" value="TQN49039.1"/>
    <property type="molecule type" value="Genomic_DNA"/>
</dbReference>
<feature type="compositionally biased region" description="Basic and acidic residues" evidence="1">
    <location>
        <begin position="27"/>
        <end position="37"/>
    </location>
</feature>
<reference evidence="2 3" key="1">
    <citation type="submission" date="2019-06" db="EMBL/GenBank/DDBJ databases">
        <title>Sequencing the genomes of 1000 actinobacteria strains.</title>
        <authorList>
            <person name="Klenk H.-P."/>
        </authorList>
    </citation>
    <scope>NUCLEOTIDE SEQUENCE [LARGE SCALE GENOMIC DNA]</scope>
    <source>
        <strain evidence="2 3">DSM 21776</strain>
    </source>
</reference>
<feature type="compositionally biased region" description="Acidic residues" evidence="1">
    <location>
        <begin position="180"/>
        <end position="189"/>
    </location>
</feature>
<feature type="compositionally biased region" description="Low complexity" evidence="1">
    <location>
        <begin position="81"/>
        <end position="125"/>
    </location>
</feature>
<evidence type="ECO:0000313" key="2">
    <source>
        <dbReference type="EMBL" id="TQN49039.1"/>
    </source>
</evidence>
<gene>
    <name evidence="2" type="ORF">FHX52_2197</name>
</gene>